<reference evidence="1 2" key="1">
    <citation type="journal article" date="2019" name="Commun. Biol.">
        <title>The bagworm genome reveals a unique fibroin gene that provides high tensile strength.</title>
        <authorList>
            <person name="Kono N."/>
            <person name="Nakamura H."/>
            <person name="Ohtoshi R."/>
            <person name="Tomita M."/>
            <person name="Numata K."/>
            <person name="Arakawa K."/>
        </authorList>
    </citation>
    <scope>NUCLEOTIDE SEQUENCE [LARGE SCALE GENOMIC DNA]</scope>
</reference>
<evidence type="ECO:0000313" key="1">
    <source>
        <dbReference type="EMBL" id="GBP03139.1"/>
    </source>
</evidence>
<keyword evidence="2" id="KW-1185">Reference proteome</keyword>
<dbReference type="Proteomes" id="UP000299102">
    <property type="component" value="Unassembled WGS sequence"/>
</dbReference>
<dbReference type="AlphaFoldDB" id="A0A4C1SLV5"/>
<name>A0A4C1SLV5_EUMVA</name>
<gene>
    <name evidence="1" type="ORF">EVAR_99353_1</name>
</gene>
<organism evidence="1 2">
    <name type="scientific">Eumeta variegata</name>
    <name type="common">Bagworm moth</name>
    <name type="synonym">Eumeta japonica</name>
    <dbReference type="NCBI Taxonomy" id="151549"/>
    <lineage>
        <taxon>Eukaryota</taxon>
        <taxon>Metazoa</taxon>
        <taxon>Ecdysozoa</taxon>
        <taxon>Arthropoda</taxon>
        <taxon>Hexapoda</taxon>
        <taxon>Insecta</taxon>
        <taxon>Pterygota</taxon>
        <taxon>Neoptera</taxon>
        <taxon>Endopterygota</taxon>
        <taxon>Lepidoptera</taxon>
        <taxon>Glossata</taxon>
        <taxon>Ditrysia</taxon>
        <taxon>Tineoidea</taxon>
        <taxon>Psychidae</taxon>
        <taxon>Oiketicinae</taxon>
        <taxon>Eumeta</taxon>
    </lineage>
</organism>
<evidence type="ECO:0000313" key="2">
    <source>
        <dbReference type="Proteomes" id="UP000299102"/>
    </source>
</evidence>
<comment type="caution">
    <text evidence="1">The sequence shown here is derived from an EMBL/GenBank/DDBJ whole genome shotgun (WGS) entry which is preliminary data.</text>
</comment>
<dbReference type="EMBL" id="BGZK01003625">
    <property type="protein sequence ID" value="GBP03139.1"/>
    <property type="molecule type" value="Genomic_DNA"/>
</dbReference>
<proteinExistence type="predicted"/>
<sequence length="116" mass="13118">MLWQIRGEVELEAILTQPRTCDHPDKRAGYAFGKEEVDIQDSIFVKFDSRPTFVEDEPTPSNLKLGLAVETAAWHATNSSRERIGHFCCQTSFDGSTQYRNALTSKSDVLKPTARR</sequence>
<accession>A0A4C1SLV5</accession>
<protein>
    <submittedName>
        <fullName evidence="1">Uncharacterized protein</fullName>
    </submittedName>
</protein>